<protein>
    <submittedName>
        <fullName evidence="2">Uncharacterized protein</fullName>
    </submittedName>
</protein>
<evidence type="ECO:0000313" key="3">
    <source>
        <dbReference type="Proteomes" id="UP000324965"/>
    </source>
</evidence>
<reference evidence="2 3" key="1">
    <citation type="submission" date="2019-05" db="EMBL/GenBank/DDBJ databases">
        <authorList>
            <person name="Hariharan J."/>
            <person name="Choudoir M.J."/>
            <person name="Diebold P."/>
            <person name="Panke-Buisse K."/>
            <person name="Buckley D.H."/>
        </authorList>
    </citation>
    <scope>NUCLEOTIDE SEQUENCE [LARGE SCALE GENOMIC DNA]</scope>
    <source>
        <strain evidence="2 3">SUN51</strain>
    </source>
</reference>
<dbReference type="RefSeq" id="WP_149513110.1">
    <property type="nucleotide sequence ID" value="NZ_VDFC01000046.1"/>
</dbReference>
<name>A0A5B0AQV3_9ACTN</name>
<accession>A0A5B0AQV3</accession>
<organism evidence="2 3">
    <name type="scientific">Streptomyces apricus</name>
    <dbReference type="NCBI Taxonomy" id="1828112"/>
    <lineage>
        <taxon>Bacteria</taxon>
        <taxon>Bacillati</taxon>
        <taxon>Actinomycetota</taxon>
        <taxon>Actinomycetes</taxon>
        <taxon>Kitasatosporales</taxon>
        <taxon>Streptomycetaceae</taxon>
        <taxon>Streptomyces</taxon>
    </lineage>
</organism>
<gene>
    <name evidence="2" type="ORF">FGF04_22570</name>
</gene>
<evidence type="ECO:0000313" key="2">
    <source>
        <dbReference type="EMBL" id="KAA0931686.1"/>
    </source>
</evidence>
<dbReference type="AlphaFoldDB" id="A0A5B0AQV3"/>
<dbReference type="Proteomes" id="UP000324965">
    <property type="component" value="Unassembled WGS sequence"/>
</dbReference>
<comment type="caution">
    <text evidence="2">The sequence shown here is derived from an EMBL/GenBank/DDBJ whole genome shotgun (WGS) entry which is preliminary data.</text>
</comment>
<feature type="region of interest" description="Disordered" evidence="1">
    <location>
        <begin position="35"/>
        <end position="59"/>
    </location>
</feature>
<dbReference type="OrthoDB" id="3697710at2"/>
<proteinExistence type="predicted"/>
<sequence>MGTGGTSWRGAAPGPVLVTGVLVGLLAACGGSGAPGGTTGASWPDSGPPASSPAAAATPPEDLCARLVAHWARRALDDGTYGDYQSMGLSNGQYEILTDVVDAARTERERKGAGAAERLIDRTARARCEERYRDGNPSEGPWS</sequence>
<dbReference type="EMBL" id="VDFC01000046">
    <property type="protein sequence ID" value="KAA0931686.1"/>
    <property type="molecule type" value="Genomic_DNA"/>
</dbReference>
<evidence type="ECO:0000256" key="1">
    <source>
        <dbReference type="SAM" id="MobiDB-lite"/>
    </source>
</evidence>
<keyword evidence="3" id="KW-1185">Reference proteome</keyword>